<dbReference type="GO" id="GO:0045211">
    <property type="term" value="C:postsynaptic membrane"/>
    <property type="evidence" value="ECO:0007669"/>
    <property type="project" value="UniProtKB-SubCell"/>
</dbReference>
<evidence type="ECO:0000256" key="20">
    <source>
        <dbReference type="ARBA" id="ARBA00034104"/>
    </source>
</evidence>
<keyword evidence="11" id="KW-0675">Receptor</keyword>
<evidence type="ECO:0000256" key="1">
    <source>
        <dbReference type="ARBA" id="ARBA00004316"/>
    </source>
</evidence>
<evidence type="ECO:0000259" key="26">
    <source>
        <dbReference type="Pfam" id="PF02932"/>
    </source>
</evidence>
<dbReference type="GO" id="GO:0016594">
    <property type="term" value="F:glycine binding"/>
    <property type="evidence" value="ECO:0007669"/>
    <property type="project" value="InterPro"/>
</dbReference>
<dbReference type="Gene3D" id="2.70.170.10">
    <property type="entry name" value="Neurotransmitter-gated ion-channel ligand-binding domain"/>
    <property type="match status" value="1"/>
</dbReference>
<dbReference type="InterPro" id="IPR006201">
    <property type="entry name" value="Neur_channel"/>
</dbReference>
<evidence type="ECO:0000256" key="24">
    <source>
        <dbReference type="RuleBase" id="RU000687"/>
    </source>
</evidence>
<organism evidence="27 28">
    <name type="scientific">Pangasianodon hypophthalmus</name>
    <name type="common">Striped catfish</name>
    <name type="synonym">Helicophagus hypophthalmus</name>
    <dbReference type="NCBI Taxonomy" id="310915"/>
    <lineage>
        <taxon>Eukaryota</taxon>
        <taxon>Metazoa</taxon>
        <taxon>Chordata</taxon>
        <taxon>Craniata</taxon>
        <taxon>Vertebrata</taxon>
        <taxon>Euteleostomi</taxon>
        <taxon>Actinopterygii</taxon>
        <taxon>Neopterygii</taxon>
        <taxon>Teleostei</taxon>
        <taxon>Ostariophysi</taxon>
        <taxon>Siluriformes</taxon>
        <taxon>Pangasiidae</taxon>
        <taxon>Pangasianodon</taxon>
    </lineage>
</organism>
<keyword evidence="18 24" id="KW-0407">Ion channel</keyword>
<dbReference type="SUPFAM" id="SSF90112">
    <property type="entry name" value="Neurotransmitter-gated ion-channel transmembrane pore"/>
    <property type="match status" value="1"/>
</dbReference>
<keyword evidence="16" id="KW-0966">Cell projection</keyword>
<feature type="transmembrane region" description="Helical" evidence="24">
    <location>
        <begin position="271"/>
        <end position="287"/>
    </location>
</feature>
<dbReference type="CDD" id="cd19060">
    <property type="entry name" value="LGIC_TM_GlyR_alpha"/>
    <property type="match status" value="1"/>
</dbReference>
<feature type="transmembrane region" description="Helical" evidence="24">
    <location>
        <begin position="405"/>
        <end position="425"/>
    </location>
</feature>
<feature type="chain" id="PRO_5024449365" description="Glycine receptor subunit alpha-2" evidence="24">
    <location>
        <begin position="28"/>
        <end position="433"/>
    </location>
</feature>
<evidence type="ECO:0000256" key="6">
    <source>
        <dbReference type="ARBA" id="ARBA00022989"/>
    </source>
</evidence>
<evidence type="ECO:0000256" key="10">
    <source>
        <dbReference type="ARBA" id="ARBA00023157"/>
    </source>
</evidence>
<dbReference type="InterPro" id="IPR038050">
    <property type="entry name" value="Neuro_actylchol_rec"/>
</dbReference>
<keyword evidence="28" id="KW-1185">Reference proteome</keyword>
<keyword evidence="15" id="KW-0628">Postsynaptic cell membrane</keyword>
<dbReference type="FunFam" id="2.70.170.10:FF:000002">
    <property type="entry name" value="Glycine receptor alpha 1 subunit"/>
    <property type="match status" value="1"/>
</dbReference>
<evidence type="ECO:0000256" key="14">
    <source>
        <dbReference type="ARBA" id="ARBA00023214"/>
    </source>
</evidence>
<proteinExistence type="inferred from homology"/>
<dbReference type="InterPro" id="IPR036719">
    <property type="entry name" value="Neuro-gated_channel_TM_sf"/>
</dbReference>
<feature type="signal peptide" evidence="24">
    <location>
        <begin position="1"/>
        <end position="27"/>
    </location>
</feature>
<feature type="transmembrane region" description="Helical" evidence="24">
    <location>
        <begin position="242"/>
        <end position="264"/>
    </location>
</feature>
<evidence type="ECO:0000256" key="2">
    <source>
        <dbReference type="ARBA" id="ARBA00022448"/>
    </source>
</evidence>
<dbReference type="EMBL" id="VFJC01000006">
    <property type="protein sequence ID" value="KAB5576659.1"/>
    <property type="molecule type" value="Genomic_DNA"/>
</dbReference>
<comment type="catalytic activity">
    <reaction evidence="19">
        <text>chloride(in) = chloride(out)</text>
        <dbReference type="Rhea" id="RHEA:29823"/>
        <dbReference type="ChEBI" id="CHEBI:17996"/>
    </reaction>
</comment>
<feature type="transmembrane region" description="Helical" evidence="24">
    <location>
        <begin position="307"/>
        <end position="330"/>
    </location>
</feature>
<evidence type="ECO:0000256" key="4">
    <source>
        <dbReference type="ARBA" id="ARBA00022692"/>
    </source>
</evidence>
<evidence type="ECO:0000256" key="9">
    <source>
        <dbReference type="ARBA" id="ARBA00023136"/>
    </source>
</evidence>
<evidence type="ECO:0000256" key="3">
    <source>
        <dbReference type="ARBA" id="ARBA00022475"/>
    </source>
</evidence>
<dbReference type="PROSITE" id="PS51257">
    <property type="entry name" value="PROKAR_LIPOPROTEIN"/>
    <property type="match status" value="1"/>
</dbReference>
<gene>
    <name evidence="27" type="ORF">PHYPO_G00200240</name>
</gene>
<dbReference type="Gene3D" id="1.20.58.390">
    <property type="entry name" value="Neurotransmitter-gated ion-channel transmembrane domain"/>
    <property type="match status" value="1"/>
</dbReference>
<keyword evidence="4 24" id="KW-0812">Transmembrane</keyword>
<evidence type="ECO:0000259" key="25">
    <source>
        <dbReference type="Pfam" id="PF02931"/>
    </source>
</evidence>
<dbReference type="Pfam" id="PF02931">
    <property type="entry name" value="Neur_chan_LBD"/>
    <property type="match status" value="1"/>
</dbReference>
<evidence type="ECO:0000256" key="15">
    <source>
        <dbReference type="ARBA" id="ARBA00023257"/>
    </source>
</evidence>
<dbReference type="GO" id="GO:0004888">
    <property type="term" value="F:transmembrane signaling receptor activity"/>
    <property type="evidence" value="ECO:0007669"/>
    <property type="project" value="InterPro"/>
</dbReference>
<feature type="binding site" evidence="23">
    <location>
        <begin position="224"/>
        <end position="229"/>
    </location>
    <ligand>
        <name>strychnine</name>
        <dbReference type="ChEBI" id="CHEBI:90700"/>
        <note>antagonist</note>
    </ligand>
</feature>
<evidence type="ECO:0000256" key="21">
    <source>
        <dbReference type="PIRSR" id="PIRSR608127-51"/>
    </source>
</evidence>
<keyword evidence="14" id="KW-0868">Chloride</keyword>
<dbReference type="AlphaFoldDB" id="A0A5N5PB40"/>
<dbReference type="InterPro" id="IPR036734">
    <property type="entry name" value="Neur_chan_lig-bd_sf"/>
</dbReference>
<dbReference type="PRINTS" id="PR00253">
    <property type="entry name" value="GABAARECEPTR"/>
</dbReference>
<evidence type="ECO:0000256" key="11">
    <source>
        <dbReference type="ARBA" id="ARBA00023170"/>
    </source>
</evidence>
<feature type="domain" description="Neurotransmitter-gated ion-channel transmembrane" evidence="26">
    <location>
        <begin position="249"/>
        <end position="344"/>
    </location>
</feature>
<dbReference type="Proteomes" id="UP000327468">
    <property type="component" value="Chromosome 5"/>
</dbReference>
<dbReference type="PROSITE" id="PS00236">
    <property type="entry name" value="NEUROTR_ION_CHANNEL"/>
    <property type="match status" value="1"/>
</dbReference>
<dbReference type="InterPro" id="IPR018000">
    <property type="entry name" value="Neurotransmitter_ion_chnl_CS"/>
</dbReference>
<evidence type="ECO:0000313" key="28">
    <source>
        <dbReference type="Proteomes" id="UP000327468"/>
    </source>
</evidence>
<keyword evidence="13" id="KW-0325">Glycoprotein</keyword>
<dbReference type="Pfam" id="PF02932">
    <property type="entry name" value="Neur_chan_memb"/>
    <property type="match status" value="1"/>
</dbReference>
<keyword evidence="3" id="KW-1003">Cell membrane</keyword>
<evidence type="ECO:0000256" key="7">
    <source>
        <dbReference type="ARBA" id="ARBA00023018"/>
    </source>
</evidence>
<evidence type="ECO:0000256" key="17">
    <source>
        <dbReference type="ARBA" id="ARBA00023286"/>
    </source>
</evidence>
<keyword evidence="10 22" id="KW-1015">Disulfide bond</keyword>
<protein>
    <recommendedName>
        <fullName evidence="29">Glycine receptor subunit alpha-2</fullName>
    </recommendedName>
</protein>
<evidence type="ECO:0000256" key="19">
    <source>
        <dbReference type="ARBA" id="ARBA00024167"/>
    </source>
</evidence>
<dbReference type="InterPro" id="IPR008127">
    <property type="entry name" value="Glycine_rcpt_A"/>
</dbReference>
<dbReference type="GO" id="GO:0022824">
    <property type="term" value="F:transmitter-gated monoatomic ion channel activity"/>
    <property type="evidence" value="ECO:0007669"/>
    <property type="project" value="InterPro"/>
</dbReference>
<dbReference type="InterPro" id="IPR006028">
    <property type="entry name" value="GABAA/Glycine_rcpt"/>
</dbReference>
<comment type="similarity">
    <text evidence="24">Belongs to the ligand-gated ion channel (TC 1.A.9) family.</text>
</comment>
<comment type="subcellular location">
    <subcellularLocation>
        <location evidence="1">Cell projection</location>
    </subcellularLocation>
    <subcellularLocation>
        <location evidence="20">Postsynaptic cell membrane</location>
        <topology evidence="20">Multi-pass membrane protein</topology>
    </subcellularLocation>
</comment>
<name>A0A5N5PB40_PANHP</name>
<evidence type="ECO:0000256" key="12">
    <source>
        <dbReference type="ARBA" id="ARBA00023173"/>
    </source>
</evidence>
<evidence type="ECO:0000256" key="8">
    <source>
        <dbReference type="ARBA" id="ARBA00023065"/>
    </source>
</evidence>
<dbReference type="InterPro" id="IPR006202">
    <property type="entry name" value="Neur_chan_lig-bd"/>
</dbReference>
<keyword evidence="2 24" id="KW-0813">Transport</keyword>
<keyword evidence="7" id="KW-0770">Synapse</keyword>
<evidence type="ECO:0008006" key="29">
    <source>
        <dbReference type="Google" id="ProtNLM"/>
    </source>
</evidence>
<evidence type="ECO:0000256" key="16">
    <source>
        <dbReference type="ARBA" id="ARBA00023273"/>
    </source>
</evidence>
<accession>A0A5N5PB40</accession>
<dbReference type="PRINTS" id="PR01673">
    <property type="entry name" value="GLYRALPHA"/>
</dbReference>
<dbReference type="NCBIfam" id="TIGR00860">
    <property type="entry name" value="LIC"/>
    <property type="match status" value="1"/>
</dbReference>
<keyword evidence="17" id="KW-1071">Ligand-gated ion channel</keyword>
<dbReference type="InterPro" id="IPR006029">
    <property type="entry name" value="Neurotrans-gated_channel_TM"/>
</dbReference>
<keyword evidence="5 24" id="KW-0732">Signal</keyword>
<keyword evidence="12" id="KW-0869">Chloride channel</keyword>
<dbReference type="GO" id="GO:0042995">
    <property type="term" value="C:cell projection"/>
    <property type="evidence" value="ECO:0007669"/>
    <property type="project" value="UniProtKB-SubCell"/>
</dbReference>
<evidence type="ECO:0000256" key="13">
    <source>
        <dbReference type="ARBA" id="ARBA00023180"/>
    </source>
</evidence>
<evidence type="ECO:0000256" key="23">
    <source>
        <dbReference type="PIRSR" id="PIRSR608127-53"/>
    </source>
</evidence>
<dbReference type="SUPFAM" id="SSF63712">
    <property type="entry name" value="Nicotinic receptor ligand binding domain-like"/>
    <property type="match status" value="1"/>
</dbReference>
<feature type="domain" description="Neurotransmitter-gated ion-channel ligand-binding" evidence="25">
    <location>
        <begin position="45"/>
        <end position="242"/>
    </location>
</feature>
<evidence type="ECO:0000256" key="5">
    <source>
        <dbReference type="ARBA" id="ARBA00022729"/>
    </source>
</evidence>
<dbReference type="GO" id="GO:0005254">
    <property type="term" value="F:chloride channel activity"/>
    <property type="evidence" value="ECO:0007669"/>
    <property type="project" value="UniProtKB-KW"/>
</dbReference>
<feature type="site" description="Important for obstruction of the ion pore in the closed conformation" evidence="21">
    <location>
        <position position="283"/>
    </location>
</feature>
<keyword evidence="9 24" id="KW-0472">Membrane</keyword>
<dbReference type="GO" id="GO:0034707">
    <property type="term" value="C:chloride channel complex"/>
    <property type="evidence" value="ECO:0007669"/>
    <property type="project" value="UniProtKB-KW"/>
</dbReference>
<keyword evidence="8 24" id="KW-0406">Ion transport</keyword>
<comment type="caution">
    <text evidence="27">The sequence shown here is derived from an EMBL/GenBank/DDBJ whole genome shotgun (WGS) entry which is preliminary data.</text>
</comment>
<dbReference type="PANTHER" id="PTHR18945">
    <property type="entry name" value="NEUROTRANSMITTER GATED ION CHANNEL"/>
    <property type="match status" value="1"/>
</dbReference>
<evidence type="ECO:0000313" key="27">
    <source>
        <dbReference type="EMBL" id="KAB5576659.1"/>
    </source>
</evidence>
<feature type="disulfide bond" evidence="22">
    <location>
        <begin position="169"/>
        <end position="183"/>
    </location>
</feature>
<reference evidence="27 28" key="1">
    <citation type="submission" date="2019-06" db="EMBL/GenBank/DDBJ databases">
        <title>A chromosome-scale genome assembly of the striped catfish, Pangasianodon hypophthalmus.</title>
        <authorList>
            <person name="Wen M."/>
            <person name="Zahm M."/>
            <person name="Roques C."/>
            <person name="Cabau C."/>
            <person name="Klopp C."/>
            <person name="Donnadieu C."/>
            <person name="Jouanno E."/>
            <person name="Avarre J.-C."/>
            <person name="Campet M."/>
            <person name="Ha T.T.T."/>
            <person name="Dugue R."/>
            <person name="Lampietro C."/>
            <person name="Louis A."/>
            <person name="Herpin A."/>
            <person name="Echchiki A."/>
            <person name="Berthelot C."/>
            <person name="Parey E."/>
            <person name="Roest-Crollius H."/>
            <person name="Braasch I."/>
            <person name="Postlethwait J."/>
            <person name="Bobe J."/>
            <person name="Montfort J."/>
            <person name="Bouchez O."/>
            <person name="Begum T."/>
            <person name="Schartl M."/>
            <person name="Guiguen Y."/>
        </authorList>
    </citation>
    <scope>NUCLEOTIDE SEQUENCE [LARGE SCALE GENOMIC DNA]</scope>
    <source>
        <strain evidence="27 28">Indonesia</strain>
        <tissue evidence="27">Blood</tissue>
    </source>
</reference>
<dbReference type="PRINTS" id="PR00252">
    <property type="entry name" value="NRIONCHANNEL"/>
</dbReference>
<evidence type="ECO:0000256" key="18">
    <source>
        <dbReference type="ARBA" id="ARBA00023303"/>
    </source>
</evidence>
<sequence>MTRALLQVLTALLACALDMHQLRVIEAKEHDRRGTSLTMSPSDFLDKLMGKTSGYDARIRPNFKGPPVNVTCNIFINSFGSVTETTMDYRVNIFLRQKWNDPRLSYSEYPDSSLDLDPSMLDSIWKPDLFFANEKGANFHDVTTENKLLRIFKDGTVLYSIRLTLILSCPMDLKNFPMDVQTCIMQLESCTGWKRRPVQVAEGLTLPQFIIREEKELGYCTKHYNTGKFTCIEVKFQLERQMGYYLIQMYIPSLLIVILSWVSFWINMDAAPARVALGITTVLTMTTQSSGSRASLPKVSYVKAIDIWMAVCLLFVFAALLEYAGVNFVSRQQKEFLRLKRRQRRNLKEEELREGRFHFSGYGIATCMKDGIAVKSDSGVQQTSVENNKRKFVDRAKRIDTISRAAFPLAFLIFNIFYWITYKIIRHENTAKV</sequence>
<feature type="disulfide bond" evidence="22">
    <location>
        <begin position="220"/>
        <end position="231"/>
    </location>
</feature>
<evidence type="ECO:0000256" key="22">
    <source>
        <dbReference type="PIRSR" id="PIRSR608127-52"/>
    </source>
</evidence>
<keyword evidence="6 24" id="KW-1133">Transmembrane helix</keyword>
<dbReference type="FunFam" id="1.20.58.390:FF:000003">
    <property type="entry name" value="Glycine receptor alpha 2 subunit"/>
    <property type="match status" value="1"/>
</dbReference>